<dbReference type="GO" id="GO:0007169">
    <property type="term" value="P:cell surface receptor protein tyrosine kinase signaling pathway"/>
    <property type="evidence" value="ECO:0007669"/>
    <property type="project" value="TreeGrafter"/>
</dbReference>
<dbReference type="InterPro" id="IPR000719">
    <property type="entry name" value="Prot_kinase_dom"/>
</dbReference>
<feature type="compositionally biased region" description="Basic and acidic residues" evidence="6">
    <location>
        <begin position="602"/>
        <end position="614"/>
    </location>
</feature>
<sequence length="965" mass="110467">MILNVIHVDCIEQIHFNFSYSVYVFLVHKTAMFEYIITTTTMVGCKSKVKQRSLPPEPPRIEWGMFHVHSQRILMAHEAPPSNKKGKWMRDSKAKAVVEGTMCEYNQNIYEIASYNSFSEYKIAKHLHIGSICMASMKLECVYYCLANAKNSGKILGCYGICQNPSKHGDEDDLAKKNHLLQRLSSTYDVGLICRDDRSLTVMVNVSKTKYPKSIVTQYKVTDGQSEAIYLSNSPFGLLDTLISGRQYNITGSGYRGDINEINEQFLVNEMSFRTLEPQGITKEVTDVEVLNFRTTPDCPSCIYVDVKWTPSADYVCHYSIAWYDSHNGDLHEVPLIVELAIQPQYEFTIGDLRFDSEYKLAVRSFMHFTERPKNNSNWKTFTTPKCRDIYTVPQDILEICPLLQPTNIAINFEHVMKSFYSIRISWNKIEEPAPHKYEVTIRTLNGKDLQVVTLPVEGDQTEVNFNKINVPTKHIEVTVEATYANGKQKKIGQGYFGIVSKGYITNDNHRAIDVAFTQLQITACEQITLFNDEINFMKSIPKHPNILSLVGYYTLDWDNMMRMTEYCEKGSLLKYLRKEWMTYRKKNGSWSDLSDNFNENSKMKKDVTPKDGKSSNAAENPAYVKDDDEFVLIDEAYLTMKSLLDIALQIAKGMKFLELNGIIHRSLQAKNVLINKDNVIKIKDFNLNRNIDESDWYDKEGNPRSPIKWMALEVLNHKLYTTKSDVWSFGIVLYEIITLGCIPYSTVGNDNLYLYLLSGSRMEKPPNCSDNLYKIMRSSWADHPIQRPTFATIISQLTDLIESLCKHDVIDLEKLEEDSNLVRDIPASCPSYLIPSGKKYIPLEESSEDSDSSESCAVISESEDTGSDEDFDASDEDFDFEGDRTDDIYKGQESAKSPTSSLSSSWVYRRTSVQTHSLHLQHLHYRTHLTPSVDLRHHLQHCTPVEGYPDHVGSDMALMRLRDS</sequence>
<feature type="region of interest" description="Disordered" evidence="6">
    <location>
        <begin position="844"/>
        <end position="902"/>
    </location>
</feature>
<keyword evidence="10" id="KW-1185">Reference proteome</keyword>
<dbReference type="EMBL" id="AJWK01009013">
    <property type="status" value="NOT_ANNOTATED_CDS"/>
    <property type="molecule type" value="Genomic_DNA"/>
</dbReference>
<dbReference type="PANTHER" id="PTHR24416:SF620">
    <property type="entry name" value="TYROSINE-PROTEIN KINASE RECEPTOR TORSO"/>
    <property type="match status" value="1"/>
</dbReference>
<evidence type="ECO:0000313" key="8">
    <source>
        <dbReference type="EMBL" id="MBC1176024.1"/>
    </source>
</evidence>
<dbReference type="InterPro" id="IPR011009">
    <property type="entry name" value="Kinase-like_dom_sf"/>
</dbReference>
<accession>A0A1B0CEM7</accession>
<dbReference type="VEuPathDB" id="VectorBase:LLONM1_010723"/>
<evidence type="ECO:0000259" key="7">
    <source>
        <dbReference type="PROSITE" id="PS50011"/>
    </source>
</evidence>
<keyword evidence="2" id="KW-0547">Nucleotide-binding</keyword>
<dbReference type="Proteomes" id="UP000092461">
    <property type="component" value="Unassembled WGS sequence"/>
</dbReference>
<keyword evidence="1" id="KW-0808">Transferase</keyword>
<reference evidence="8" key="2">
    <citation type="journal article" date="2020" name="BMC">
        <title>Leishmania infection induces a limited differential gene expression in the sand fly midgut.</title>
        <authorList>
            <person name="Coutinho-Abreu I.V."/>
            <person name="Serafim T.D."/>
            <person name="Meneses C."/>
            <person name="Kamhawi S."/>
            <person name="Oliveira F."/>
            <person name="Valenzuela J.G."/>
        </authorList>
    </citation>
    <scope>NUCLEOTIDE SEQUENCE</scope>
    <source>
        <strain evidence="8">Jacobina</strain>
        <tissue evidence="8">Midgut</tissue>
    </source>
</reference>
<dbReference type="GO" id="GO:0005524">
    <property type="term" value="F:ATP binding"/>
    <property type="evidence" value="ECO:0007669"/>
    <property type="project" value="UniProtKB-KW"/>
</dbReference>
<dbReference type="Pfam" id="PF07714">
    <property type="entry name" value="PK_Tyr_Ser-Thr"/>
    <property type="match status" value="1"/>
</dbReference>
<dbReference type="Gene3D" id="3.30.200.20">
    <property type="entry name" value="Phosphorylase Kinase, domain 1"/>
    <property type="match status" value="1"/>
</dbReference>
<dbReference type="InterPro" id="IPR001245">
    <property type="entry name" value="Ser-Thr/Tyr_kinase_cat_dom"/>
</dbReference>
<evidence type="ECO:0000256" key="3">
    <source>
        <dbReference type="ARBA" id="ARBA00022777"/>
    </source>
</evidence>
<name>A0A1B0CEM7_LUTLO</name>
<keyword evidence="5" id="KW-0829">Tyrosine-protein kinase</keyword>
<dbReference type="SUPFAM" id="SSF49265">
    <property type="entry name" value="Fibronectin type III"/>
    <property type="match status" value="1"/>
</dbReference>
<dbReference type="PANTHER" id="PTHR24416">
    <property type="entry name" value="TYROSINE-PROTEIN KINASE RECEPTOR"/>
    <property type="match status" value="1"/>
</dbReference>
<dbReference type="VEuPathDB" id="VectorBase:LLOJ002797"/>
<dbReference type="InterPro" id="IPR050122">
    <property type="entry name" value="RTK"/>
</dbReference>
<evidence type="ECO:0000256" key="6">
    <source>
        <dbReference type="SAM" id="MobiDB-lite"/>
    </source>
</evidence>
<keyword evidence="4" id="KW-0067">ATP-binding</keyword>
<dbReference type="EnsemblMetazoa" id="LLOJ002797-RA">
    <property type="protein sequence ID" value="LLOJ002797-PA"/>
    <property type="gene ID" value="LLOJ002797"/>
</dbReference>
<dbReference type="GO" id="GO:0004714">
    <property type="term" value="F:transmembrane receptor protein tyrosine kinase activity"/>
    <property type="evidence" value="ECO:0007669"/>
    <property type="project" value="TreeGrafter"/>
</dbReference>
<dbReference type="SUPFAM" id="SSF56112">
    <property type="entry name" value="Protein kinase-like (PK-like)"/>
    <property type="match status" value="1"/>
</dbReference>
<reference evidence="9" key="3">
    <citation type="submission" date="2020-05" db="UniProtKB">
        <authorList>
            <consortium name="EnsemblMetazoa"/>
        </authorList>
    </citation>
    <scope>IDENTIFICATION</scope>
    <source>
        <strain evidence="9">Jacobina</strain>
    </source>
</reference>
<feature type="region of interest" description="Disordered" evidence="6">
    <location>
        <begin position="602"/>
        <end position="621"/>
    </location>
</feature>
<dbReference type="PROSITE" id="PS50011">
    <property type="entry name" value="PROTEIN_KINASE_DOM"/>
    <property type="match status" value="1"/>
</dbReference>
<keyword evidence="3" id="KW-0418">Kinase</keyword>
<dbReference type="GO" id="GO:0043235">
    <property type="term" value="C:receptor complex"/>
    <property type="evidence" value="ECO:0007669"/>
    <property type="project" value="TreeGrafter"/>
</dbReference>
<dbReference type="EMBL" id="AJWK01009011">
    <property type="status" value="NOT_ANNOTATED_CDS"/>
    <property type="molecule type" value="Genomic_DNA"/>
</dbReference>
<organism evidence="9 10">
    <name type="scientific">Lutzomyia longipalpis</name>
    <name type="common">Sand fly</name>
    <dbReference type="NCBI Taxonomy" id="7200"/>
    <lineage>
        <taxon>Eukaryota</taxon>
        <taxon>Metazoa</taxon>
        <taxon>Ecdysozoa</taxon>
        <taxon>Arthropoda</taxon>
        <taxon>Hexapoda</taxon>
        <taxon>Insecta</taxon>
        <taxon>Pterygota</taxon>
        <taxon>Neoptera</taxon>
        <taxon>Endopterygota</taxon>
        <taxon>Diptera</taxon>
        <taxon>Nematocera</taxon>
        <taxon>Psychodoidea</taxon>
        <taxon>Psychodidae</taxon>
        <taxon>Lutzomyia</taxon>
        <taxon>Lutzomyia</taxon>
    </lineage>
</organism>
<dbReference type="Gene3D" id="1.10.510.10">
    <property type="entry name" value="Transferase(Phosphotransferase) domain 1"/>
    <property type="match status" value="1"/>
</dbReference>
<dbReference type="CDD" id="cd00192">
    <property type="entry name" value="PTKc"/>
    <property type="match status" value="1"/>
</dbReference>
<evidence type="ECO:0000313" key="9">
    <source>
        <dbReference type="EnsemblMetazoa" id="LLOJ002797-PA"/>
    </source>
</evidence>
<feature type="compositionally biased region" description="Acidic residues" evidence="6">
    <location>
        <begin position="862"/>
        <end position="881"/>
    </location>
</feature>
<dbReference type="EMBL" id="AJWK01009012">
    <property type="status" value="NOT_ANNOTATED_CDS"/>
    <property type="molecule type" value="Genomic_DNA"/>
</dbReference>
<dbReference type="AlphaFoldDB" id="A0A1B0CEM7"/>
<evidence type="ECO:0000256" key="1">
    <source>
        <dbReference type="ARBA" id="ARBA00022679"/>
    </source>
</evidence>
<evidence type="ECO:0000256" key="4">
    <source>
        <dbReference type="ARBA" id="ARBA00022840"/>
    </source>
</evidence>
<dbReference type="GO" id="GO:0005886">
    <property type="term" value="C:plasma membrane"/>
    <property type="evidence" value="ECO:0007669"/>
    <property type="project" value="TreeGrafter"/>
</dbReference>
<evidence type="ECO:0000256" key="5">
    <source>
        <dbReference type="ARBA" id="ARBA00023137"/>
    </source>
</evidence>
<feature type="domain" description="Protein kinase" evidence="7">
    <location>
        <begin position="486"/>
        <end position="811"/>
    </location>
</feature>
<dbReference type="InterPro" id="IPR036116">
    <property type="entry name" value="FN3_sf"/>
</dbReference>
<feature type="compositionally biased region" description="Basic and acidic residues" evidence="6">
    <location>
        <begin position="882"/>
        <end position="891"/>
    </location>
</feature>
<dbReference type="FunFam" id="1.10.510.10:FF:000554">
    <property type="entry name" value="Predicted protein"/>
    <property type="match status" value="1"/>
</dbReference>
<evidence type="ECO:0000313" key="10">
    <source>
        <dbReference type="Proteomes" id="UP000092461"/>
    </source>
</evidence>
<protein>
    <recommendedName>
        <fullName evidence="7">Protein kinase domain-containing protein</fullName>
    </recommendedName>
</protein>
<dbReference type="EMBL" id="GITU01007321">
    <property type="protein sequence ID" value="MBC1176024.1"/>
    <property type="molecule type" value="Transcribed_RNA"/>
</dbReference>
<proteinExistence type="predicted"/>
<evidence type="ECO:0000256" key="2">
    <source>
        <dbReference type="ARBA" id="ARBA00022741"/>
    </source>
</evidence>
<reference evidence="10" key="1">
    <citation type="submission" date="2012-05" db="EMBL/GenBank/DDBJ databases">
        <title>Whole Genome Assembly of Lutzomyia longipalpis.</title>
        <authorList>
            <person name="Richards S."/>
            <person name="Qu C."/>
            <person name="Dillon R."/>
            <person name="Worley K."/>
            <person name="Scherer S."/>
            <person name="Batterton M."/>
            <person name="Taylor A."/>
            <person name="Hawes A."/>
            <person name="Hernandez B."/>
            <person name="Kovar C."/>
            <person name="Mandapat C."/>
            <person name="Pham C."/>
            <person name="Qu C."/>
            <person name="Jing C."/>
            <person name="Bess C."/>
            <person name="Bandaranaike D."/>
            <person name="Ngo D."/>
            <person name="Ongeri F."/>
            <person name="Arias F."/>
            <person name="Lara F."/>
            <person name="Weissenberger G."/>
            <person name="Kamau G."/>
            <person name="Han H."/>
            <person name="Shen H."/>
            <person name="Dinh H."/>
            <person name="Khalil I."/>
            <person name="Jones J."/>
            <person name="Shafer J."/>
            <person name="Jayaseelan J."/>
            <person name="Quiroz J."/>
            <person name="Blankenburg K."/>
            <person name="Nguyen L."/>
            <person name="Jackson L."/>
            <person name="Francisco L."/>
            <person name="Tang L.-Y."/>
            <person name="Pu L.-L."/>
            <person name="Perales L."/>
            <person name="Lorensuhewa L."/>
            <person name="Munidasa M."/>
            <person name="Coyle M."/>
            <person name="Taylor M."/>
            <person name="Puazo M."/>
            <person name="Firestine M."/>
            <person name="Scheel M."/>
            <person name="Javaid M."/>
            <person name="Wang M."/>
            <person name="Li M."/>
            <person name="Tabassum N."/>
            <person name="Saada N."/>
            <person name="Osuji N."/>
            <person name="Aqrawi P."/>
            <person name="Fu Q."/>
            <person name="Thornton R."/>
            <person name="Raj R."/>
            <person name="Goodspeed R."/>
            <person name="Mata R."/>
            <person name="Najjar R."/>
            <person name="Gubbala S."/>
            <person name="Lee S."/>
            <person name="Denson S."/>
            <person name="Patil S."/>
            <person name="Macmil S."/>
            <person name="Qi S."/>
            <person name="Matskevitch T."/>
            <person name="Palculict T."/>
            <person name="Mathew T."/>
            <person name="Vee V."/>
            <person name="Velamala V."/>
            <person name="Korchina V."/>
            <person name="Cai W."/>
            <person name="Liu W."/>
            <person name="Dai W."/>
            <person name="Zou X."/>
            <person name="Zhu Y."/>
            <person name="Zhang Y."/>
            <person name="Wu Y.-Q."/>
            <person name="Xin Y."/>
            <person name="Nazarath L."/>
            <person name="Kovar C."/>
            <person name="Han Y."/>
            <person name="Muzny D."/>
            <person name="Gibbs R."/>
        </authorList>
    </citation>
    <scope>NUCLEOTIDE SEQUENCE [LARGE SCALE GENOMIC DNA]</scope>
    <source>
        <strain evidence="10">Jacobina</strain>
    </source>
</reference>